<evidence type="ECO:0000259" key="2">
    <source>
        <dbReference type="PROSITE" id="PS51819"/>
    </source>
</evidence>
<reference evidence="3 4" key="1">
    <citation type="journal article" date="2016" name="Antonie Van Leeuwenhoek">
        <title>Nocardia donostiensis sp. nov., isolated from human respiratory specimens.</title>
        <authorList>
            <person name="Ercibengoa M."/>
            <person name="Bell M."/>
            <person name="Marimon J.M."/>
            <person name="Humrighouse B."/>
            <person name="Klenk H.P."/>
            <person name="Potter G."/>
            <person name="Perez-Trallero E."/>
        </authorList>
    </citation>
    <scope>NUCLEOTIDE SEQUENCE [LARGE SCALE GENOMIC DNA]</scope>
    <source>
        <strain evidence="3 4">X1655</strain>
    </source>
</reference>
<dbReference type="GO" id="GO:0046491">
    <property type="term" value="P:L-methylmalonyl-CoA metabolic process"/>
    <property type="evidence" value="ECO:0007669"/>
    <property type="project" value="TreeGrafter"/>
</dbReference>
<dbReference type="GO" id="GO:0046872">
    <property type="term" value="F:metal ion binding"/>
    <property type="evidence" value="ECO:0007669"/>
    <property type="project" value="UniProtKB-KW"/>
</dbReference>
<proteinExistence type="predicted"/>
<dbReference type="Gene3D" id="3.10.180.10">
    <property type="entry name" value="2,3-Dihydroxybiphenyl 1,2-Dioxygenase, domain 1"/>
    <property type="match status" value="1"/>
</dbReference>
<name>A0A1W0AV02_9NOCA</name>
<dbReference type="PROSITE" id="PS51819">
    <property type="entry name" value="VOC"/>
    <property type="match status" value="1"/>
</dbReference>
<organism evidence="3 4">
    <name type="scientific">Nocardia donostiensis</name>
    <dbReference type="NCBI Taxonomy" id="1538463"/>
    <lineage>
        <taxon>Bacteria</taxon>
        <taxon>Bacillati</taxon>
        <taxon>Actinomycetota</taxon>
        <taxon>Actinomycetes</taxon>
        <taxon>Mycobacteriales</taxon>
        <taxon>Nocardiaceae</taxon>
        <taxon>Nocardia</taxon>
    </lineage>
</organism>
<dbReference type="SUPFAM" id="SSF54593">
    <property type="entry name" value="Glyoxalase/Bleomycin resistance protein/Dihydroxybiphenyl dioxygenase"/>
    <property type="match status" value="1"/>
</dbReference>
<dbReference type="EMBL" id="MUMY01000006">
    <property type="protein sequence ID" value="ONM49029.1"/>
    <property type="molecule type" value="Genomic_DNA"/>
</dbReference>
<accession>A0A1W0AV02</accession>
<evidence type="ECO:0000256" key="1">
    <source>
        <dbReference type="ARBA" id="ARBA00022723"/>
    </source>
</evidence>
<dbReference type="Pfam" id="PF13669">
    <property type="entry name" value="Glyoxalase_4"/>
    <property type="match status" value="1"/>
</dbReference>
<keyword evidence="1" id="KW-0479">Metal-binding</keyword>
<dbReference type="OrthoDB" id="2613830at2"/>
<dbReference type="InterPro" id="IPR029068">
    <property type="entry name" value="Glyas_Bleomycin-R_OHBP_Dase"/>
</dbReference>
<keyword evidence="4" id="KW-1185">Reference proteome</keyword>
<feature type="domain" description="VOC" evidence="2">
    <location>
        <begin position="1"/>
        <end position="149"/>
    </location>
</feature>
<dbReference type="GO" id="GO:0004493">
    <property type="term" value="F:methylmalonyl-CoA epimerase activity"/>
    <property type="evidence" value="ECO:0007669"/>
    <property type="project" value="TreeGrafter"/>
</dbReference>
<dbReference type="InterPro" id="IPR037523">
    <property type="entry name" value="VOC_core"/>
</dbReference>
<dbReference type="Proteomes" id="UP000188836">
    <property type="component" value="Unassembled WGS sequence"/>
</dbReference>
<dbReference type="PANTHER" id="PTHR43048:SF6">
    <property type="entry name" value="BLR8189 PROTEIN"/>
    <property type="match status" value="1"/>
</dbReference>
<gene>
    <name evidence="3" type="ORF">B0T46_08790</name>
</gene>
<dbReference type="PANTHER" id="PTHR43048">
    <property type="entry name" value="METHYLMALONYL-COA EPIMERASE"/>
    <property type="match status" value="1"/>
</dbReference>
<comment type="caution">
    <text evidence="3">The sequence shown here is derived from an EMBL/GenBank/DDBJ whole genome shotgun (WGS) entry which is preliminary data.</text>
</comment>
<dbReference type="CDD" id="cd16361">
    <property type="entry name" value="VOC_ShValD_like"/>
    <property type="match status" value="1"/>
</dbReference>
<dbReference type="AlphaFoldDB" id="A0A1W0AV02"/>
<sequence length="166" mass="18733">MDHVGFTVPDIDQATSFFEKAFDAELIYESKKMSDAPDEGAETEQTLNLSPGTKVRAVRMLRLRNGPGVELFQMEGPEQRNPIRPSDYGLQHFAIYVDDIDAAVVQFEVAGGTLFSRPQAIMFEPEKGKGNLFCYGKTPWGSVVEILTYPSPMPYEKNTPLRRWRP</sequence>
<evidence type="ECO:0000313" key="4">
    <source>
        <dbReference type="Proteomes" id="UP000188836"/>
    </source>
</evidence>
<dbReference type="STRING" id="1538463.B0T36_15960"/>
<dbReference type="InterPro" id="IPR051785">
    <property type="entry name" value="MMCE/EMCE_epimerase"/>
</dbReference>
<protein>
    <submittedName>
        <fullName evidence="3">Glyoxalase</fullName>
    </submittedName>
</protein>
<evidence type="ECO:0000313" key="3">
    <source>
        <dbReference type="EMBL" id="ONM49029.1"/>
    </source>
</evidence>